<dbReference type="InterPro" id="IPR036866">
    <property type="entry name" value="RibonucZ/Hydroxyglut_hydro"/>
</dbReference>
<dbReference type="Proteomes" id="UP000573499">
    <property type="component" value="Unassembled WGS sequence"/>
</dbReference>
<protein>
    <submittedName>
        <fullName evidence="3">MBL fold metallo-hydrolase</fullName>
    </submittedName>
</protein>
<comment type="caution">
    <text evidence="3">The sequence shown here is derived from an EMBL/GenBank/DDBJ whole genome shotgun (WGS) entry which is preliminary data.</text>
</comment>
<evidence type="ECO:0000256" key="1">
    <source>
        <dbReference type="SAM" id="SignalP"/>
    </source>
</evidence>
<dbReference type="PANTHER" id="PTHR42951">
    <property type="entry name" value="METALLO-BETA-LACTAMASE DOMAIN-CONTAINING"/>
    <property type="match status" value="1"/>
</dbReference>
<dbReference type="CDD" id="cd16282">
    <property type="entry name" value="metallo-hydrolase-like_MBL-fold"/>
    <property type="match status" value="1"/>
</dbReference>
<feature type="signal peptide" evidence="1">
    <location>
        <begin position="1"/>
        <end position="27"/>
    </location>
</feature>
<dbReference type="InterPro" id="IPR050855">
    <property type="entry name" value="NDM-1-like"/>
</dbReference>
<accession>A0A7W2F998</accession>
<keyword evidence="4" id="KW-1185">Reference proteome</keyword>
<feature type="chain" id="PRO_5030731192" evidence="1">
    <location>
        <begin position="28"/>
        <end position="329"/>
    </location>
</feature>
<keyword evidence="1" id="KW-0732">Signal</keyword>
<feature type="domain" description="Metallo-beta-lactamase" evidence="2">
    <location>
        <begin position="63"/>
        <end position="253"/>
    </location>
</feature>
<dbReference type="Gene3D" id="3.60.15.10">
    <property type="entry name" value="Ribonuclease Z/Hydroxyacylglutathione hydrolase-like"/>
    <property type="match status" value="1"/>
</dbReference>
<organism evidence="3 4">
    <name type="scientific">Rugamonas apoptosis</name>
    <dbReference type="NCBI Taxonomy" id="2758570"/>
    <lineage>
        <taxon>Bacteria</taxon>
        <taxon>Pseudomonadati</taxon>
        <taxon>Pseudomonadota</taxon>
        <taxon>Betaproteobacteria</taxon>
        <taxon>Burkholderiales</taxon>
        <taxon>Oxalobacteraceae</taxon>
        <taxon>Telluria group</taxon>
        <taxon>Rugamonas</taxon>
    </lineage>
</organism>
<proteinExistence type="predicted"/>
<dbReference type="RefSeq" id="WP_182153250.1">
    <property type="nucleotide sequence ID" value="NZ_JACEZU010000004.1"/>
</dbReference>
<evidence type="ECO:0000313" key="4">
    <source>
        <dbReference type="Proteomes" id="UP000573499"/>
    </source>
</evidence>
<dbReference type="SUPFAM" id="SSF56281">
    <property type="entry name" value="Metallo-hydrolase/oxidoreductase"/>
    <property type="match status" value="1"/>
</dbReference>
<dbReference type="EMBL" id="JACEZU010000004">
    <property type="protein sequence ID" value="MBA5687404.1"/>
    <property type="molecule type" value="Genomic_DNA"/>
</dbReference>
<dbReference type="SMART" id="SM00849">
    <property type="entry name" value="Lactamase_B"/>
    <property type="match status" value="1"/>
</dbReference>
<reference evidence="3 4" key="1">
    <citation type="submission" date="2020-07" db="EMBL/GenBank/DDBJ databases">
        <title>Novel species isolated from subtropical streams in China.</title>
        <authorList>
            <person name="Lu H."/>
        </authorList>
    </citation>
    <scope>NUCLEOTIDE SEQUENCE [LARGE SCALE GENOMIC DNA]</scope>
    <source>
        <strain evidence="3 4">LX47W</strain>
    </source>
</reference>
<dbReference type="GO" id="GO:0016787">
    <property type="term" value="F:hydrolase activity"/>
    <property type="evidence" value="ECO:0007669"/>
    <property type="project" value="UniProtKB-KW"/>
</dbReference>
<dbReference type="InterPro" id="IPR001279">
    <property type="entry name" value="Metallo-B-lactamas"/>
</dbReference>
<name>A0A7W2F998_9BURK</name>
<dbReference type="Pfam" id="PF00753">
    <property type="entry name" value="Lactamase_B"/>
    <property type="match status" value="1"/>
</dbReference>
<dbReference type="PANTHER" id="PTHR42951:SF20">
    <property type="entry name" value="BETA LACTAMASE"/>
    <property type="match status" value="1"/>
</dbReference>
<dbReference type="AlphaFoldDB" id="A0A7W2F998"/>
<sequence length="329" mass="36079">MHRWSKGLAGVLALTMMWLLPLAAAAAAPVPPSLRLEAIPVSPHVYYFHGQAGVAGADNQGFMSNAGFVVTKAGVVVFDTLGSSALGEAMLQAISRVTRQPVRRVIVSHYHADHFYGLQAFKARGAEVWAHENGKQYLASDLARERLEQRRVALAPWVNAQTRLVPADHWLSFSQGGEIAFEMGGLHLRLIDSSGAHSEGDIMLAVEEDHMLFAGDLFFTGRIPFVGDADSKVWLTALQRMLALRPQVVVPGHGEMSRAPLDDIALTRDYLLFLRDKMGAAVADMVPFEQAYAETDWGRFSAYPAFAGANRLNAYGTYILMERESLQAK</sequence>
<keyword evidence="3" id="KW-0378">Hydrolase</keyword>
<evidence type="ECO:0000313" key="3">
    <source>
        <dbReference type="EMBL" id="MBA5687404.1"/>
    </source>
</evidence>
<gene>
    <name evidence="3" type="ORF">H3H39_10140</name>
</gene>
<evidence type="ECO:0000259" key="2">
    <source>
        <dbReference type="SMART" id="SM00849"/>
    </source>
</evidence>